<reference evidence="3" key="1">
    <citation type="submission" date="2013-09" db="EMBL/GenBank/DDBJ databases">
        <title>The Genome Sequence of Anopheles maculatus species B.</title>
        <authorList>
            <consortium name="The Broad Institute Genomics Platform"/>
            <person name="Neafsey D.E."/>
            <person name="Besansky N."/>
            <person name="Howell P."/>
            <person name="Walton C."/>
            <person name="Young S.K."/>
            <person name="Zeng Q."/>
            <person name="Gargeya S."/>
            <person name="Fitzgerald M."/>
            <person name="Haas B."/>
            <person name="Abouelleil A."/>
            <person name="Allen A.W."/>
            <person name="Alvarado L."/>
            <person name="Arachchi H.M."/>
            <person name="Berlin A.M."/>
            <person name="Chapman S.B."/>
            <person name="Gainer-Dewar J."/>
            <person name="Goldberg J."/>
            <person name="Griggs A."/>
            <person name="Gujja S."/>
            <person name="Hansen M."/>
            <person name="Howarth C."/>
            <person name="Imamovic A."/>
            <person name="Ireland A."/>
            <person name="Larimer J."/>
            <person name="McCowan C."/>
            <person name="Murphy C."/>
            <person name="Pearson M."/>
            <person name="Poon T.W."/>
            <person name="Priest M."/>
            <person name="Roberts A."/>
            <person name="Saif S."/>
            <person name="Shea T."/>
            <person name="Sisk P."/>
            <person name="Sykes S."/>
            <person name="Wortman J."/>
            <person name="Nusbaum C."/>
            <person name="Birren B."/>
        </authorList>
    </citation>
    <scope>NUCLEOTIDE SEQUENCE [LARGE SCALE GENOMIC DNA]</scope>
    <source>
        <strain evidence="3">maculatus3</strain>
    </source>
</reference>
<dbReference type="EnsemblMetazoa" id="AMAM009692-RA">
    <property type="protein sequence ID" value="AMAM009692-PA"/>
    <property type="gene ID" value="AMAM009692"/>
</dbReference>
<dbReference type="Proteomes" id="UP000075901">
    <property type="component" value="Unassembled WGS sequence"/>
</dbReference>
<evidence type="ECO:0000313" key="3">
    <source>
        <dbReference type="Proteomes" id="UP000075901"/>
    </source>
</evidence>
<proteinExistence type="predicted"/>
<feature type="signal peptide" evidence="1">
    <location>
        <begin position="1"/>
        <end position="19"/>
    </location>
</feature>
<keyword evidence="1" id="KW-0732">Signal</keyword>
<reference evidence="2" key="2">
    <citation type="submission" date="2020-05" db="UniProtKB">
        <authorList>
            <consortium name="EnsemblMetazoa"/>
        </authorList>
    </citation>
    <scope>IDENTIFICATION</scope>
    <source>
        <strain evidence="2">maculatus3</strain>
    </source>
</reference>
<dbReference type="AlphaFoldDB" id="A0A182SME7"/>
<evidence type="ECO:0000313" key="2">
    <source>
        <dbReference type="EnsemblMetazoa" id="AMAM009692-PA"/>
    </source>
</evidence>
<evidence type="ECO:0008006" key="4">
    <source>
        <dbReference type="Google" id="ProtNLM"/>
    </source>
</evidence>
<name>A0A182SME7_9DIPT</name>
<accession>A0A182SME7</accession>
<feature type="chain" id="PRO_5008135910" description="DUF4794 domain-containing protein" evidence="1">
    <location>
        <begin position="20"/>
        <end position="117"/>
    </location>
</feature>
<organism evidence="2 3">
    <name type="scientific">Anopheles maculatus</name>
    <dbReference type="NCBI Taxonomy" id="74869"/>
    <lineage>
        <taxon>Eukaryota</taxon>
        <taxon>Metazoa</taxon>
        <taxon>Ecdysozoa</taxon>
        <taxon>Arthropoda</taxon>
        <taxon>Hexapoda</taxon>
        <taxon>Insecta</taxon>
        <taxon>Pterygota</taxon>
        <taxon>Neoptera</taxon>
        <taxon>Endopterygota</taxon>
        <taxon>Diptera</taxon>
        <taxon>Nematocera</taxon>
        <taxon>Culicoidea</taxon>
        <taxon>Culicidae</taxon>
        <taxon>Anophelinae</taxon>
        <taxon>Anopheles</taxon>
        <taxon>Anopheles maculatus group</taxon>
    </lineage>
</organism>
<sequence>MQMLKVLLVVLVVVNLTTGFFFKKKKTIYVHHPAPAPVYPQYTYSYYYQPIPYYYYEPVYVAPHHPAPQHKQELPDKPDVEIVPSVGIQMGTKTDVIEVLKSPGVEVQPVQRANRCR</sequence>
<evidence type="ECO:0000256" key="1">
    <source>
        <dbReference type="SAM" id="SignalP"/>
    </source>
</evidence>
<protein>
    <recommendedName>
        <fullName evidence="4">DUF4794 domain-containing protein</fullName>
    </recommendedName>
</protein>
<dbReference type="VEuPathDB" id="VectorBase:AMAM009692"/>
<keyword evidence="3" id="KW-1185">Reference proteome</keyword>